<dbReference type="InterPro" id="IPR001254">
    <property type="entry name" value="Trypsin_dom"/>
</dbReference>
<protein>
    <submittedName>
        <fullName evidence="11">S1 family peptidase</fullName>
    </submittedName>
</protein>
<keyword evidence="4" id="KW-0378">Hydrolase</keyword>
<dbReference type="Proteomes" id="UP001596523">
    <property type="component" value="Unassembled WGS sequence"/>
</dbReference>
<dbReference type="InterPro" id="IPR043504">
    <property type="entry name" value="Peptidase_S1_PA_chymotrypsin"/>
</dbReference>
<feature type="signal peptide" evidence="8">
    <location>
        <begin position="1"/>
        <end position="27"/>
    </location>
</feature>
<evidence type="ECO:0000256" key="5">
    <source>
        <dbReference type="ARBA" id="ARBA00022825"/>
    </source>
</evidence>
<keyword evidence="3 8" id="KW-0732">Signal</keyword>
<dbReference type="InterPro" id="IPR009003">
    <property type="entry name" value="Peptidase_S1_PA"/>
</dbReference>
<comment type="caution">
    <text evidence="11">The sequence shown here is derived from an EMBL/GenBank/DDBJ whole genome shotgun (WGS) entry which is preliminary data.</text>
</comment>
<proteinExistence type="inferred from homology"/>
<dbReference type="InterPro" id="IPR001316">
    <property type="entry name" value="Pept_S1A_streptogrisin"/>
</dbReference>
<keyword evidence="6" id="KW-0865">Zymogen</keyword>
<dbReference type="SUPFAM" id="SSF50494">
    <property type="entry name" value="Trypsin-like serine proteases"/>
    <property type="match status" value="1"/>
</dbReference>
<dbReference type="InterPro" id="IPR035070">
    <property type="entry name" value="Streptogrisin_prodomain"/>
</dbReference>
<feature type="domain" description="Peptidase S1A alpha-lytic prodomain" evidence="10">
    <location>
        <begin position="95"/>
        <end position="150"/>
    </location>
</feature>
<evidence type="ECO:0000256" key="8">
    <source>
        <dbReference type="SAM" id="SignalP"/>
    </source>
</evidence>
<reference evidence="12" key="1">
    <citation type="journal article" date="2019" name="Int. J. Syst. Evol. Microbiol.">
        <title>The Global Catalogue of Microorganisms (GCM) 10K type strain sequencing project: providing services to taxonomists for standard genome sequencing and annotation.</title>
        <authorList>
            <consortium name="The Broad Institute Genomics Platform"/>
            <consortium name="The Broad Institute Genome Sequencing Center for Infectious Disease"/>
            <person name="Wu L."/>
            <person name="Ma J."/>
        </authorList>
    </citation>
    <scope>NUCLEOTIDE SEQUENCE [LARGE SCALE GENOMIC DNA]</scope>
    <source>
        <strain evidence="12">SYNS20</strain>
    </source>
</reference>
<name>A0ABW2JX58_9ACTN</name>
<evidence type="ECO:0000313" key="12">
    <source>
        <dbReference type="Proteomes" id="UP001596523"/>
    </source>
</evidence>
<dbReference type="Pfam" id="PF00089">
    <property type="entry name" value="Trypsin"/>
    <property type="match status" value="1"/>
</dbReference>
<evidence type="ECO:0000259" key="9">
    <source>
        <dbReference type="Pfam" id="PF00089"/>
    </source>
</evidence>
<evidence type="ECO:0000256" key="1">
    <source>
        <dbReference type="ARBA" id="ARBA00007664"/>
    </source>
</evidence>
<evidence type="ECO:0000256" key="2">
    <source>
        <dbReference type="ARBA" id="ARBA00022670"/>
    </source>
</evidence>
<dbReference type="Pfam" id="PF02983">
    <property type="entry name" value="Pro_Al_protease"/>
    <property type="match status" value="1"/>
</dbReference>
<evidence type="ECO:0000259" key="10">
    <source>
        <dbReference type="Pfam" id="PF02983"/>
    </source>
</evidence>
<keyword evidence="5" id="KW-0720">Serine protease</keyword>
<evidence type="ECO:0000256" key="7">
    <source>
        <dbReference type="ARBA" id="ARBA00023157"/>
    </source>
</evidence>
<dbReference type="CDD" id="cd21112">
    <property type="entry name" value="alphaLP-like"/>
    <property type="match status" value="1"/>
</dbReference>
<evidence type="ECO:0000256" key="3">
    <source>
        <dbReference type="ARBA" id="ARBA00022729"/>
    </source>
</evidence>
<comment type="similarity">
    <text evidence="1">Belongs to the peptidase S1 family.</text>
</comment>
<evidence type="ECO:0000256" key="4">
    <source>
        <dbReference type="ARBA" id="ARBA00022801"/>
    </source>
</evidence>
<dbReference type="PIRSF" id="PIRSF001134">
    <property type="entry name" value="Streptogrisin"/>
    <property type="match status" value="1"/>
</dbReference>
<organism evidence="11 12">
    <name type="scientific">Streptomyces monticola</name>
    <dbReference type="NCBI Taxonomy" id="2666263"/>
    <lineage>
        <taxon>Bacteria</taxon>
        <taxon>Bacillati</taxon>
        <taxon>Actinomycetota</taxon>
        <taxon>Actinomycetes</taxon>
        <taxon>Kitasatosporales</taxon>
        <taxon>Streptomycetaceae</taxon>
        <taxon>Streptomyces</taxon>
    </lineage>
</organism>
<gene>
    <name evidence="11" type="ORF">ACFQVC_41640</name>
</gene>
<feature type="chain" id="PRO_5046832742" evidence="8">
    <location>
        <begin position="28"/>
        <end position="355"/>
    </location>
</feature>
<dbReference type="EMBL" id="JBHTCF010000041">
    <property type="protein sequence ID" value="MFC7310704.1"/>
    <property type="molecule type" value="Genomic_DNA"/>
</dbReference>
<keyword evidence="7" id="KW-1015">Disulfide bond</keyword>
<feature type="domain" description="Peptidase S1" evidence="9">
    <location>
        <begin position="169"/>
        <end position="346"/>
    </location>
</feature>
<keyword evidence="12" id="KW-1185">Reference proteome</keyword>
<evidence type="ECO:0000313" key="11">
    <source>
        <dbReference type="EMBL" id="MFC7310704.1"/>
    </source>
</evidence>
<dbReference type="Gene3D" id="2.40.10.10">
    <property type="entry name" value="Trypsin-like serine proteases"/>
    <property type="match status" value="2"/>
</dbReference>
<dbReference type="RefSeq" id="WP_381841731.1">
    <property type="nucleotide sequence ID" value="NZ_JBHTCF010000041.1"/>
</dbReference>
<sequence>MKRTLAIATALTALPLSLLLPGSAATAAQGPEPAPGVRATGEIYAQNSSLKRELGDRSAGSYLDAATGELVMTVTTEADAAKVRAAGVRAKLVARSGAELGSAAAALEKSAKIAGTSWGVDPRRNQVVVEADSTVSGAEVARIEKVAAAQAGAVQVTRVPGEFKEEVAGGDAIYGGGYRCSAAFNVSSGATRYFVTAGHCTNAATDWRASSGGAVIGQRTGTSFPTNDYGIVKYTDGSSPSGDVNLYNGSRQDITSAADPVVGQAIKKSGSTTKVTSGSVTQTNVTVNYGSGNYVYGMVKTNVCSDSGDSGGAHFAGSTALGIHSGSGGDCTNGVGSALFQPVKEALSAYGVAVY</sequence>
<dbReference type="Gene3D" id="3.30.300.50">
    <property type="match status" value="1"/>
</dbReference>
<dbReference type="PRINTS" id="PR00861">
    <property type="entry name" value="ALYTICPTASE"/>
</dbReference>
<dbReference type="InterPro" id="IPR004236">
    <property type="entry name" value="Pept_S1_alpha_lytic"/>
</dbReference>
<keyword evidence="2" id="KW-0645">Protease</keyword>
<evidence type="ECO:0000256" key="6">
    <source>
        <dbReference type="ARBA" id="ARBA00023145"/>
    </source>
</evidence>
<accession>A0ABW2JX58</accession>